<dbReference type="EMBL" id="LT853885">
    <property type="protein sequence ID" value="SMR03870.1"/>
    <property type="molecule type" value="Genomic_DNA"/>
</dbReference>
<evidence type="ECO:0000313" key="10">
    <source>
        <dbReference type="Proteomes" id="UP000195953"/>
    </source>
</evidence>
<accession>A0A1Y6H574</accession>
<dbReference type="PANTHER" id="PTHR47053:SF1">
    <property type="entry name" value="MUREIN DD-ENDOPEPTIDASE MEPH-RELATED"/>
    <property type="match status" value="1"/>
</dbReference>
<dbReference type="GO" id="GO:0006508">
    <property type="term" value="P:proteolysis"/>
    <property type="evidence" value="ECO:0007669"/>
    <property type="project" value="UniProtKB-KW"/>
</dbReference>
<dbReference type="AlphaFoldDB" id="A0A1Y6H574"/>
<comment type="similarity">
    <text evidence="1">Belongs to the peptidase C40 family.</text>
</comment>
<organism evidence="8 10">
    <name type="scientific">Xanthomonas fragariae</name>
    <dbReference type="NCBI Taxonomy" id="48664"/>
    <lineage>
        <taxon>Bacteria</taxon>
        <taxon>Pseudomonadati</taxon>
        <taxon>Pseudomonadota</taxon>
        <taxon>Gammaproteobacteria</taxon>
        <taxon>Lysobacterales</taxon>
        <taxon>Lysobacteraceae</taxon>
        <taxon>Xanthomonas</taxon>
    </lineage>
</organism>
<evidence type="ECO:0000256" key="3">
    <source>
        <dbReference type="ARBA" id="ARBA00022801"/>
    </source>
</evidence>
<gene>
    <name evidence="7" type="primary">mepH_2</name>
    <name evidence="8" type="ORF">PD5205_02579</name>
    <name evidence="7" type="ORF">PD885_01415</name>
</gene>
<dbReference type="GeneID" id="61893815"/>
<evidence type="ECO:0000313" key="7">
    <source>
        <dbReference type="EMBL" id="SMQ98665.1"/>
    </source>
</evidence>
<dbReference type="Pfam" id="PF00877">
    <property type="entry name" value="NLPC_P60"/>
    <property type="match status" value="1"/>
</dbReference>
<dbReference type="SUPFAM" id="SSF54001">
    <property type="entry name" value="Cysteine proteinases"/>
    <property type="match status" value="1"/>
</dbReference>
<evidence type="ECO:0000313" key="9">
    <source>
        <dbReference type="Proteomes" id="UP000195877"/>
    </source>
</evidence>
<keyword evidence="5" id="KW-0472">Membrane</keyword>
<dbReference type="eggNOG" id="COG0791">
    <property type="taxonomic scope" value="Bacteria"/>
</dbReference>
<reference evidence="8 10" key="2">
    <citation type="submission" date="2017-05" db="EMBL/GenBank/DDBJ databases">
        <authorList>
            <person name="Song R."/>
            <person name="Chenine A.L."/>
            <person name="Ruprecht R.M."/>
        </authorList>
    </citation>
    <scope>NUCLEOTIDE SEQUENCE [LARGE SCALE GENOMIC DNA]</scope>
    <source>
        <strain evidence="8">PD5205</strain>
    </source>
</reference>
<dbReference type="InterPro" id="IPR038765">
    <property type="entry name" value="Papain-like_cys_pep_sf"/>
</dbReference>
<evidence type="ECO:0000256" key="5">
    <source>
        <dbReference type="SAM" id="Phobius"/>
    </source>
</evidence>
<sequence length="203" mass="21419">MSAAGCAAIMATFPTANYPGSMHITPVVAARAHRAAAASLLLGLFVLLGGCAQTLVRRPAAFAPPAPRVWPQVPPADPAAANTILMRALSLVGTPYRFGGNTPETGFDCSGLVIYVYKDMLALSLPRTSRELAAVQGPRIAPEKLAGGDLVFFGSRGNVTHVGIYVGEGRFVHAPNTGGTVRLDFLDGAYWRDHYSGSKRVLR</sequence>
<dbReference type="InterPro" id="IPR000064">
    <property type="entry name" value="NLP_P60_dom"/>
</dbReference>
<evidence type="ECO:0000313" key="8">
    <source>
        <dbReference type="EMBL" id="SMR03870.1"/>
    </source>
</evidence>
<evidence type="ECO:0000259" key="6">
    <source>
        <dbReference type="PROSITE" id="PS51935"/>
    </source>
</evidence>
<dbReference type="STRING" id="48664.BER92_12450"/>
<dbReference type="Proteomes" id="UP000195877">
    <property type="component" value="Chromosome 1"/>
</dbReference>
<feature type="domain" description="NlpC/P60" evidence="6">
    <location>
        <begin position="78"/>
        <end position="202"/>
    </location>
</feature>
<keyword evidence="2" id="KW-0645">Protease</keyword>
<keyword evidence="9" id="KW-1185">Reference proteome</keyword>
<keyword evidence="5" id="KW-1133">Transmembrane helix</keyword>
<evidence type="ECO:0000256" key="2">
    <source>
        <dbReference type="ARBA" id="ARBA00022670"/>
    </source>
</evidence>
<protein>
    <submittedName>
        <fullName evidence="8">Lipoprotein</fullName>
    </submittedName>
    <submittedName>
        <fullName evidence="7">Murein DD-endopeptidase MepH</fullName>
        <ecNumber evidence="7">3.4.-.-</ecNumber>
    </submittedName>
</protein>
<dbReference type="EC" id="3.4.-.-" evidence="7"/>
<evidence type="ECO:0000256" key="1">
    <source>
        <dbReference type="ARBA" id="ARBA00007074"/>
    </source>
</evidence>
<dbReference type="InterPro" id="IPR051202">
    <property type="entry name" value="Peptidase_C40"/>
</dbReference>
<keyword evidence="8" id="KW-0449">Lipoprotein</keyword>
<dbReference type="Gene3D" id="3.90.1720.10">
    <property type="entry name" value="endopeptidase domain like (from Nostoc punctiforme)"/>
    <property type="match status" value="1"/>
</dbReference>
<dbReference type="GO" id="GO:0008234">
    <property type="term" value="F:cysteine-type peptidase activity"/>
    <property type="evidence" value="ECO:0007669"/>
    <property type="project" value="UniProtKB-KW"/>
</dbReference>
<evidence type="ECO:0000256" key="4">
    <source>
        <dbReference type="ARBA" id="ARBA00022807"/>
    </source>
</evidence>
<dbReference type="EMBL" id="LT853882">
    <property type="protein sequence ID" value="SMQ98665.1"/>
    <property type="molecule type" value="Genomic_DNA"/>
</dbReference>
<feature type="transmembrane region" description="Helical" evidence="5">
    <location>
        <begin position="39"/>
        <end position="56"/>
    </location>
</feature>
<proteinExistence type="inferred from homology"/>
<keyword evidence="3 7" id="KW-0378">Hydrolase</keyword>
<dbReference type="RefSeq" id="WP_002814543.1">
    <property type="nucleotide sequence ID" value="NZ_CP016830.1"/>
</dbReference>
<dbReference type="Proteomes" id="UP000195953">
    <property type="component" value="Chromosome 1"/>
</dbReference>
<keyword evidence="4" id="KW-0788">Thiol protease</keyword>
<dbReference type="PROSITE" id="PS51935">
    <property type="entry name" value="NLPC_P60"/>
    <property type="match status" value="1"/>
</dbReference>
<reference evidence="7 9" key="1">
    <citation type="submission" date="2017-05" db="EMBL/GenBank/DDBJ databases">
        <authorList>
            <person name="Blom J."/>
        </authorList>
    </citation>
    <scope>NUCLEOTIDE SEQUENCE [LARGE SCALE GENOMIC DNA]</scope>
    <source>
        <strain evidence="7">PD885</strain>
    </source>
</reference>
<name>A0A1Y6H574_9XANT</name>
<dbReference type="PANTHER" id="PTHR47053">
    <property type="entry name" value="MUREIN DD-ENDOPEPTIDASE MEPH-RELATED"/>
    <property type="match status" value="1"/>
</dbReference>
<keyword evidence="5" id="KW-0812">Transmembrane</keyword>